<keyword evidence="1" id="KW-0862">Zinc</keyword>
<keyword evidence="2" id="KW-0175">Coiled coil</keyword>
<evidence type="ECO:0000256" key="2">
    <source>
        <dbReference type="SAM" id="Coils"/>
    </source>
</evidence>
<feature type="coiled-coil region" evidence="2">
    <location>
        <begin position="86"/>
        <end position="113"/>
    </location>
</feature>
<organism evidence="4 5">
    <name type="scientific">Mytilus galloprovincialis</name>
    <name type="common">Mediterranean mussel</name>
    <dbReference type="NCBI Taxonomy" id="29158"/>
    <lineage>
        <taxon>Eukaryota</taxon>
        <taxon>Metazoa</taxon>
        <taxon>Spiralia</taxon>
        <taxon>Lophotrochozoa</taxon>
        <taxon>Mollusca</taxon>
        <taxon>Bivalvia</taxon>
        <taxon>Autobranchia</taxon>
        <taxon>Pteriomorphia</taxon>
        <taxon>Mytilida</taxon>
        <taxon>Mytiloidea</taxon>
        <taxon>Mytilidae</taxon>
        <taxon>Mytilinae</taxon>
        <taxon>Mytilus</taxon>
    </lineage>
</organism>
<reference evidence="4" key="1">
    <citation type="submission" date="2018-11" db="EMBL/GenBank/DDBJ databases">
        <authorList>
            <person name="Alioto T."/>
            <person name="Alioto T."/>
        </authorList>
    </citation>
    <scope>NUCLEOTIDE SEQUENCE</scope>
</reference>
<name>A0A8B6CSL7_MYTGA</name>
<evidence type="ECO:0000313" key="4">
    <source>
        <dbReference type="EMBL" id="VDI09245.1"/>
    </source>
</evidence>
<dbReference type="GO" id="GO:0008270">
    <property type="term" value="F:zinc ion binding"/>
    <property type="evidence" value="ECO:0007669"/>
    <property type="project" value="UniProtKB-KW"/>
</dbReference>
<comment type="caution">
    <text evidence="4">The sequence shown here is derived from an EMBL/GenBank/DDBJ whole genome shotgun (WGS) entry which is preliminary data.</text>
</comment>
<sequence>MAQAASKTCEVCVSASGSHYCIDCEEYYCENCKFVHNKQKLSRNHQFQKASDRIPKDMHTLCDRKTQWHTFSQIVDVIVQLRGDNETKLRSKINEANRKIQKIEESLNVFDNSVESVIKAISDEGNKIKRMVDKSVAQMIALVKEQSKKKKTN</sequence>
<feature type="domain" description="B box-type" evidence="3">
    <location>
        <begin position="4"/>
        <end position="50"/>
    </location>
</feature>
<evidence type="ECO:0000313" key="5">
    <source>
        <dbReference type="Proteomes" id="UP000596742"/>
    </source>
</evidence>
<keyword evidence="1" id="KW-0479">Metal-binding</keyword>
<dbReference type="OrthoDB" id="6093251at2759"/>
<proteinExistence type="predicted"/>
<dbReference type="AlphaFoldDB" id="A0A8B6CSL7"/>
<evidence type="ECO:0000259" key="3">
    <source>
        <dbReference type="PROSITE" id="PS50119"/>
    </source>
</evidence>
<evidence type="ECO:0000256" key="1">
    <source>
        <dbReference type="PROSITE-ProRule" id="PRU00024"/>
    </source>
</evidence>
<dbReference type="CDD" id="cd19757">
    <property type="entry name" value="Bbox1"/>
    <property type="match status" value="1"/>
</dbReference>
<keyword evidence="1" id="KW-0863">Zinc-finger</keyword>
<accession>A0A8B6CSL7</accession>
<dbReference type="PROSITE" id="PS50119">
    <property type="entry name" value="ZF_BBOX"/>
    <property type="match status" value="1"/>
</dbReference>
<keyword evidence="5" id="KW-1185">Reference proteome</keyword>
<dbReference type="InterPro" id="IPR000315">
    <property type="entry name" value="Znf_B-box"/>
</dbReference>
<gene>
    <name evidence="4" type="ORF">MGAL_10B072837</name>
</gene>
<protein>
    <recommendedName>
        <fullName evidence="3">B box-type domain-containing protein</fullName>
    </recommendedName>
</protein>
<dbReference type="EMBL" id="UYJE01002277">
    <property type="protein sequence ID" value="VDI09245.1"/>
    <property type="molecule type" value="Genomic_DNA"/>
</dbReference>
<dbReference type="Proteomes" id="UP000596742">
    <property type="component" value="Unassembled WGS sequence"/>
</dbReference>